<organism evidence="1 2">
    <name type="scientific">Pseudomonas fluorescens</name>
    <dbReference type="NCBI Taxonomy" id="294"/>
    <lineage>
        <taxon>Bacteria</taxon>
        <taxon>Pseudomonadati</taxon>
        <taxon>Pseudomonadota</taxon>
        <taxon>Gammaproteobacteria</taxon>
        <taxon>Pseudomonadales</taxon>
        <taxon>Pseudomonadaceae</taxon>
        <taxon>Pseudomonas</taxon>
    </lineage>
</organism>
<evidence type="ECO:0000313" key="2">
    <source>
        <dbReference type="Proteomes" id="UP000050349"/>
    </source>
</evidence>
<evidence type="ECO:0000313" key="1">
    <source>
        <dbReference type="EMBL" id="KPU61630.1"/>
    </source>
</evidence>
<dbReference type="AlphaFoldDB" id="A0A0P8XMB4"/>
<dbReference type="PATRIC" id="fig|294.162.peg.594"/>
<proteinExistence type="predicted"/>
<protein>
    <submittedName>
        <fullName evidence="1">Uncharacterized protein</fullName>
    </submittedName>
</protein>
<dbReference type="Proteomes" id="UP000050349">
    <property type="component" value="Unassembled WGS sequence"/>
</dbReference>
<gene>
    <name evidence="1" type="ORF">AN403_5713</name>
</gene>
<name>A0A0P8XMB4_PSEFL</name>
<dbReference type="EMBL" id="LJXB01000050">
    <property type="protein sequence ID" value="KPU61630.1"/>
    <property type="molecule type" value="Genomic_DNA"/>
</dbReference>
<sequence length="38" mass="4383">MAAVTMESPIDRRFRVKQAISHMQARKRTIPTSRVLCP</sequence>
<comment type="caution">
    <text evidence="1">The sequence shown here is derived from an EMBL/GenBank/DDBJ whole genome shotgun (WGS) entry which is preliminary data.</text>
</comment>
<accession>A0A0P8XMB4</accession>
<reference evidence="1 2" key="1">
    <citation type="submission" date="2015-09" db="EMBL/GenBank/DDBJ databases">
        <authorList>
            <person name="Jackson K.R."/>
            <person name="Lunt B.L."/>
            <person name="Fisher J.N.B."/>
            <person name="Gardner A.V."/>
            <person name="Bailey M.E."/>
            <person name="Deus L.M."/>
            <person name="Earl A.S."/>
            <person name="Gibby P.D."/>
            <person name="Hartmann K.A."/>
            <person name="Liu J.E."/>
            <person name="Manci A.M."/>
            <person name="Nielsen D.A."/>
            <person name="Solomon M.B."/>
            <person name="Breakwell D.P."/>
            <person name="Burnett S.H."/>
            <person name="Grose J.H."/>
        </authorList>
    </citation>
    <scope>NUCLEOTIDE SEQUENCE [LARGE SCALE GENOMIC DNA]</scope>
    <source>
        <strain evidence="1 2">S613</strain>
    </source>
</reference>